<dbReference type="Proteomes" id="UP001642520">
    <property type="component" value="Unassembled WGS sequence"/>
</dbReference>
<evidence type="ECO:0000256" key="1">
    <source>
        <dbReference type="SAM" id="SignalP"/>
    </source>
</evidence>
<proteinExistence type="predicted"/>
<sequence length="189" mass="22475">MHLGIYIPMLLGLTVMAQDSYGVYKKCNRSFEYMKSYQSPVNFFHPQLRAHLAQGIPYIPEEEYVEKYEQEQQPHDRDNRNLLPEYRRLCEIVAKNVRLDDSEYEYQPPQYNEIYCKSYSMQENLQQTVNPPKQTCVHAGFRCVQRSKTLVLVRRRWDSECWEPFIKEIASGCDCMWPVSVLGDITDHY</sequence>
<accession>A0ABP1NMD7</accession>
<protein>
    <submittedName>
        <fullName evidence="2">Uncharacterized protein</fullName>
    </submittedName>
</protein>
<reference evidence="2 3" key="1">
    <citation type="submission" date="2024-08" db="EMBL/GenBank/DDBJ databases">
        <authorList>
            <person name="Will J Nash"/>
            <person name="Angela Man"/>
            <person name="Seanna McTaggart"/>
            <person name="Kendall Baker"/>
            <person name="Tom Barker"/>
            <person name="Leah Catchpole"/>
            <person name="Alex Durrant"/>
            <person name="Karim Gharbi"/>
            <person name="Naomi Irish"/>
            <person name="Gemy Kaithakottil"/>
            <person name="Debby Ku"/>
            <person name="Aaliyah Providence"/>
            <person name="Felix Shaw"/>
            <person name="David Swarbreck"/>
            <person name="Chris Watkins"/>
            <person name="Ann M. McCartney"/>
            <person name="Giulio Formenti"/>
            <person name="Alice Mouton"/>
            <person name="Noel Vella"/>
            <person name="Bjorn M von Reumont"/>
            <person name="Adriana Vella"/>
            <person name="Wilfried Haerty"/>
        </authorList>
    </citation>
    <scope>NUCLEOTIDE SEQUENCE [LARGE SCALE GENOMIC DNA]</scope>
</reference>
<keyword evidence="3" id="KW-1185">Reference proteome</keyword>
<feature type="chain" id="PRO_5046809682" evidence="1">
    <location>
        <begin position="18"/>
        <end position="189"/>
    </location>
</feature>
<evidence type="ECO:0000313" key="3">
    <source>
        <dbReference type="Proteomes" id="UP001642520"/>
    </source>
</evidence>
<comment type="caution">
    <text evidence="2">The sequence shown here is derived from an EMBL/GenBank/DDBJ whole genome shotgun (WGS) entry which is preliminary data.</text>
</comment>
<evidence type="ECO:0000313" key="2">
    <source>
        <dbReference type="EMBL" id="CAL7942193.1"/>
    </source>
</evidence>
<feature type="signal peptide" evidence="1">
    <location>
        <begin position="1"/>
        <end position="17"/>
    </location>
</feature>
<organism evidence="2 3">
    <name type="scientific">Xylocopa violacea</name>
    <name type="common">Violet carpenter bee</name>
    <name type="synonym">Apis violacea</name>
    <dbReference type="NCBI Taxonomy" id="135666"/>
    <lineage>
        <taxon>Eukaryota</taxon>
        <taxon>Metazoa</taxon>
        <taxon>Ecdysozoa</taxon>
        <taxon>Arthropoda</taxon>
        <taxon>Hexapoda</taxon>
        <taxon>Insecta</taxon>
        <taxon>Pterygota</taxon>
        <taxon>Neoptera</taxon>
        <taxon>Endopterygota</taxon>
        <taxon>Hymenoptera</taxon>
        <taxon>Apocrita</taxon>
        <taxon>Aculeata</taxon>
        <taxon>Apoidea</taxon>
        <taxon>Anthophila</taxon>
        <taxon>Apidae</taxon>
        <taxon>Xylocopa</taxon>
        <taxon>Xylocopa</taxon>
    </lineage>
</organism>
<dbReference type="EMBL" id="CAXAJV020001292">
    <property type="protein sequence ID" value="CAL7942193.1"/>
    <property type="molecule type" value="Genomic_DNA"/>
</dbReference>
<keyword evidence="1" id="KW-0732">Signal</keyword>
<gene>
    <name evidence="2" type="ORF">XYLVIOL_LOCUS5431</name>
</gene>
<name>A0ABP1NMD7_XYLVO</name>